<keyword evidence="3" id="KW-0813">Transport</keyword>
<dbReference type="AlphaFoldDB" id="A0A1W1CQB7"/>
<proteinExistence type="inferred from homology"/>
<comment type="similarity">
    <text evidence="2">Belongs to the binding-protein-dependent transport system permease family. CysTW subfamily.</text>
</comment>
<dbReference type="InterPro" id="IPR035906">
    <property type="entry name" value="MetI-like_sf"/>
</dbReference>
<keyword evidence="6 9" id="KW-0812">Transmembrane</keyword>
<feature type="transmembrane region" description="Helical" evidence="9">
    <location>
        <begin position="251"/>
        <end position="279"/>
    </location>
</feature>
<protein>
    <submittedName>
        <fullName evidence="11">Phosphate transport system permease protein PstC (TC 3.A.1.7.1)</fullName>
    </submittedName>
</protein>
<dbReference type="Gene3D" id="1.10.3720.10">
    <property type="entry name" value="MetI-like"/>
    <property type="match status" value="1"/>
</dbReference>
<dbReference type="EMBL" id="FPHH01000107">
    <property type="protein sequence ID" value="SFV68016.1"/>
    <property type="molecule type" value="Genomic_DNA"/>
</dbReference>
<dbReference type="InterPro" id="IPR011864">
    <property type="entry name" value="Phosphate_PstC"/>
</dbReference>
<evidence type="ECO:0000256" key="5">
    <source>
        <dbReference type="ARBA" id="ARBA00022592"/>
    </source>
</evidence>
<dbReference type="GO" id="GO:0005315">
    <property type="term" value="F:phosphate transmembrane transporter activity"/>
    <property type="evidence" value="ECO:0007669"/>
    <property type="project" value="InterPro"/>
</dbReference>
<reference evidence="11" key="1">
    <citation type="submission" date="2016-10" db="EMBL/GenBank/DDBJ databases">
        <authorList>
            <person name="de Groot N.N."/>
        </authorList>
    </citation>
    <scope>NUCLEOTIDE SEQUENCE</scope>
</reference>
<evidence type="ECO:0000256" key="6">
    <source>
        <dbReference type="ARBA" id="ARBA00022692"/>
    </source>
</evidence>
<evidence type="ECO:0000256" key="7">
    <source>
        <dbReference type="ARBA" id="ARBA00022989"/>
    </source>
</evidence>
<feature type="transmembrane region" description="Helical" evidence="9">
    <location>
        <begin position="311"/>
        <end position="333"/>
    </location>
</feature>
<dbReference type="PANTHER" id="PTHR30425:SF1">
    <property type="entry name" value="PHOSPHATE TRANSPORT SYSTEM PERMEASE PROTEIN PSTC"/>
    <property type="match status" value="1"/>
</dbReference>
<dbReference type="PROSITE" id="PS50928">
    <property type="entry name" value="ABC_TM1"/>
    <property type="match status" value="1"/>
</dbReference>
<dbReference type="InterPro" id="IPR051124">
    <property type="entry name" value="Phosphate_Transport_Permease"/>
</dbReference>
<comment type="subcellular location">
    <subcellularLocation>
        <location evidence="1">Cell membrane</location>
        <topology evidence="1">Multi-pass membrane protein</topology>
    </subcellularLocation>
</comment>
<evidence type="ECO:0000256" key="1">
    <source>
        <dbReference type="ARBA" id="ARBA00004651"/>
    </source>
</evidence>
<evidence type="ECO:0000256" key="2">
    <source>
        <dbReference type="ARBA" id="ARBA00007069"/>
    </source>
</evidence>
<evidence type="ECO:0000256" key="9">
    <source>
        <dbReference type="SAM" id="Phobius"/>
    </source>
</evidence>
<keyword evidence="7 9" id="KW-1133">Transmembrane helix</keyword>
<organism evidence="11">
    <name type="scientific">hydrothermal vent metagenome</name>
    <dbReference type="NCBI Taxonomy" id="652676"/>
    <lineage>
        <taxon>unclassified sequences</taxon>
        <taxon>metagenomes</taxon>
        <taxon>ecological metagenomes</taxon>
    </lineage>
</organism>
<evidence type="ECO:0000259" key="10">
    <source>
        <dbReference type="PROSITE" id="PS50928"/>
    </source>
</evidence>
<sequence>MEKIFQKFAFSSATLVFIILLGIFITLFNTARPAIEEFGLHFIVDPAWNKEVPITTPQAKTNKGATTSAMANANVPAVNVNNYSDSDNFGNSGDYGDDSNSIMQEQAQAPTKTIYGGLVPLVGTILSTLIALAFAMPIAMGIAIFLAEIAPKKIATFVGGAIELLAAIPSIIFGMWGLYYFAPIVADLFGGFQVSLLTAGLVLGVMILPFMAAITRDSMNTTPDILKESAYALGATKFEVIKDVIFPFSKVGIIGSIILSLGRALGETMAVAFLIGSIFELPHKITDPTISIPVALANNFGEASGLGMSSLFYLALILFVMSFAVISFAKFYFLRKAN</sequence>
<dbReference type="Pfam" id="PF00528">
    <property type="entry name" value="BPD_transp_1"/>
    <property type="match status" value="1"/>
</dbReference>
<feature type="transmembrane region" description="Helical" evidence="9">
    <location>
        <begin position="125"/>
        <end position="147"/>
    </location>
</feature>
<gene>
    <name evidence="11" type="ORF">MNB_SM-5-671</name>
</gene>
<feature type="domain" description="ABC transmembrane type-1" evidence="10">
    <location>
        <begin position="121"/>
        <end position="329"/>
    </location>
</feature>
<evidence type="ECO:0000256" key="4">
    <source>
        <dbReference type="ARBA" id="ARBA00022475"/>
    </source>
</evidence>
<dbReference type="GO" id="GO:0005886">
    <property type="term" value="C:plasma membrane"/>
    <property type="evidence" value="ECO:0007669"/>
    <property type="project" value="UniProtKB-SubCell"/>
</dbReference>
<feature type="transmembrane region" description="Helical" evidence="9">
    <location>
        <begin position="7"/>
        <end position="28"/>
    </location>
</feature>
<dbReference type="PANTHER" id="PTHR30425">
    <property type="entry name" value="PHOSPHATE TRANSPORT SYSTEM PERMEASE PROTEIN PST"/>
    <property type="match status" value="1"/>
</dbReference>
<dbReference type="SUPFAM" id="SSF161098">
    <property type="entry name" value="MetI-like"/>
    <property type="match status" value="1"/>
</dbReference>
<keyword evidence="5" id="KW-0592">Phosphate transport</keyword>
<evidence type="ECO:0000313" key="11">
    <source>
        <dbReference type="EMBL" id="SFV68016.1"/>
    </source>
</evidence>
<dbReference type="CDD" id="cd06261">
    <property type="entry name" value="TM_PBP2"/>
    <property type="match status" value="1"/>
</dbReference>
<accession>A0A1W1CQB7</accession>
<evidence type="ECO:0000256" key="8">
    <source>
        <dbReference type="ARBA" id="ARBA00023136"/>
    </source>
</evidence>
<dbReference type="NCBIfam" id="TIGR02138">
    <property type="entry name" value="phosphate_pstC"/>
    <property type="match status" value="1"/>
</dbReference>
<keyword evidence="8 9" id="KW-0472">Membrane</keyword>
<name>A0A1W1CQB7_9ZZZZ</name>
<feature type="transmembrane region" description="Helical" evidence="9">
    <location>
        <begin position="154"/>
        <end position="182"/>
    </location>
</feature>
<dbReference type="InterPro" id="IPR000515">
    <property type="entry name" value="MetI-like"/>
</dbReference>
<feature type="transmembrane region" description="Helical" evidence="9">
    <location>
        <begin position="194"/>
        <end position="214"/>
    </location>
</feature>
<evidence type="ECO:0000256" key="3">
    <source>
        <dbReference type="ARBA" id="ARBA00022448"/>
    </source>
</evidence>
<keyword evidence="4" id="KW-1003">Cell membrane</keyword>
<dbReference type="GO" id="GO:0006817">
    <property type="term" value="P:phosphate ion transport"/>
    <property type="evidence" value="ECO:0007669"/>
    <property type="project" value="UniProtKB-KW"/>
</dbReference>